<evidence type="ECO:0000256" key="1">
    <source>
        <dbReference type="SAM" id="Phobius"/>
    </source>
</evidence>
<reference evidence="3" key="1">
    <citation type="submission" date="2017-02" db="EMBL/GenBank/DDBJ databases">
        <authorList>
            <person name="Daims H."/>
        </authorList>
    </citation>
    <scope>NUCLEOTIDE SEQUENCE [LARGE SCALE GENOMIC DNA]</scope>
</reference>
<accession>A0A1R4HJJ6</accession>
<keyword evidence="1" id="KW-1133">Transmembrane helix</keyword>
<dbReference type="Pfam" id="PF07759">
    <property type="entry name" value="DUF1615"/>
    <property type="match status" value="1"/>
</dbReference>
<feature type="transmembrane region" description="Helical" evidence="1">
    <location>
        <begin position="12"/>
        <end position="32"/>
    </location>
</feature>
<organism evidence="2 3">
    <name type="scientific">Crenothrix polyspora</name>
    <dbReference type="NCBI Taxonomy" id="360316"/>
    <lineage>
        <taxon>Bacteria</taxon>
        <taxon>Pseudomonadati</taxon>
        <taxon>Pseudomonadota</taxon>
        <taxon>Gammaproteobacteria</taxon>
        <taxon>Methylococcales</taxon>
        <taxon>Crenotrichaceae</taxon>
        <taxon>Crenothrix</taxon>
    </lineage>
</organism>
<name>A0A1R4HJJ6_9GAMM</name>
<dbReference type="InterPro" id="IPR011673">
    <property type="entry name" value="DUF1615"/>
</dbReference>
<dbReference type="OrthoDB" id="596976at2"/>
<gene>
    <name evidence="2" type="ORF">CRENPOLYSF1_890064</name>
</gene>
<dbReference type="AlphaFoldDB" id="A0A1R4HJJ6"/>
<dbReference type="EMBL" id="FUKI01000169">
    <property type="protein sequence ID" value="SJM96394.1"/>
    <property type="molecule type" value="Genomic_DNA"/>
</dbReference>
<dbReference type="Proteomes" id="UP000195667">
    <property type="component" value="Unassembled WGS sequence"/>
</dbReference>
<evidence type="ECO:0000313" key="3">
    <source>
        <dbReference type="Proteomes" id="UP000195667"/>
    </source>
</evidence>
<evidence type="ECO:0000313" key="2">
    <source>
        <dbReference type="EMBL" id="SJM96394.1"/>
    </source>
</evidence>
<keyword evidence="1" id="KW-0812">Transmembrane</keyword>
<keyword evidence="1" id="KW-0472">Membrane</keyword>
<sequence>MKLELLGSALFKIIKLSLPWLFVILVIVLATWQSPNVKQPLDGIQKSDRETVLMPGLSTKQITHLIARAAPNVSNSEKWSTELRNALEANHLESSHENICAMIAIINQVSSFESSPRIASLSDKALREHMAKLVATLSLRHHTVASFEAWLKHKPSIKNNYWRRLRTAKTQQVLDITYRKIIADQVFLPDTKANVLQDNAQLRDIIEDNNSIKTIGAMQVRVSFVVSIEEQRLKRALTLAEIWAIRDQLYTGKGGMYYGALLLLAYDGGYDKKLYRFADFNAGRYASRNAGFQATVAALLDKPVTTDGDLLIYDKQGIPTNTVSNSEKAINAVIQKYHLSLTTAQIHADLLQEKQSNFQRTPTYLAITQQYQQLTHKPVLFALVPNIVLAGEKTIPRLSTDKFTKMVNNRYQQCLKKQ</sequence>
<protein>
    <submittedName>
        <fullName evidence="2">Uncharacterized protein</fullName>
    </submittedName>
</protein>
<dbReference type="RefSeq" id="WP_087145218.1">
    <property type="nucleotide sequence ID" value="NZ_FUKI01000169.1"/>
</dbReference>
<proteinExistence type="predicted"/>
<keyword evidence="3" id="KW-1185">Reference proteome</keyword>